<keyword evidence="4" id="KW-1185">Reference proteome</keyword>
<evidence type="ECO:0000256" key="1">
    <source>
        <dbReference type="SAM" id="Coils"/>
    </source>
</evidence>
<comment type="caution">
    <text evidence="3">The sequence shown here is derived from an EMBL/GenBank/DDBJ whole genome shotgun (WGS) entry which is preliminary data.</text>
</comment>
<dbReference type="Proteomes" id="UP001446871">
    <property type="component" value="Unassembled WGS sequence"/>
</dbReference>
<gene>
    <name evidence="3" type="ORF">PG996_013710</name>
</gene>
<organism evidence="3 4">
    <name type="scientific">Apiospora saccharicola</name>
    <dbReference type="NCBI Taxonomy" id="335842"/>
    <lineage>
        <taxon>Eukaryota</taxon>
        <taxon>Fungi</taxon>
        <taxon>Dikarya</taxon>
        <taxon>Ascomycota</taxon>
        <taxon>Pezizomycotina</taxon>
        <taxon>Sordariomycetes</taxon>
        <taxon>Xylariomycetidae</taxon>
        <taxon>Amphisphaeriales</taxon>
        <taxon>Apiosporaceae</taxon>
        <taxon>Apiospora</taxon>
    </lineage>
</organism>
<sequence length="386" mass="43603">MRRLAALSSPNESDPVQSFSSAVTNVEQLYQTLVKSHDAVKVERQAFAELPQQQANLAARENALQTRLQQILEREASLAERDLEFSTRTARFEARQTSQTNDAAELAVIRKNLSSHTAALDARDFCLSSREDAVAAREKSVAARTAAQDRRQQLLDELDDELAISKDRIAKSKEALDNLDARKAQAERNELRLIQTDNELKARKEQLDDQEKRLEIAKEGLKRRETSVNASLDARDEVLGRQLDDINTKLDELQENLKAPELEHKVHEHAAVGSDSQSVTHNDDESDGTKKPGLPRYRQPLQSDYTAWGRFCDNVHNFLYHNCMVLDPVAAQTSDLTIDEAGMKLVRLARDATAHSHLRRLSNEAVEGEWFCFKRMVKRGSMPRAP</sequence>
<feature type="region of interest" description="Disordered" evidence="2">
    <location>
        <begin position="268"/>
        <end position="299"/>
    </location>
</feature>
<name>A0ABR1U8Z1_9PEZI</name>
<evidence type="ECO:0000313" key="4">
    <source>
        <dbReference type="Proteomes" id="UP001446871"/>
    </source>
</evidence>
<keyword evidence="1" id="KW-0175">Coiled coil</keyword>
<feature type="coiled-coil region" evidence="1">
    <location>
        <begin position="155"/>
        <end position="263"/>
    </location>
</feature>
<dbReference type="EMBL" id="JAQQWM010000008">
    <property type="protein sequence ID" value="KAK8054409.1"/>
    <property type="molecule type" value="Genomic_DNA"/>
</dbReference>
<evidence type="ECO:0000256" key="2">
    <source>
        <dbReference type="SAM" id="MobiDB-lite"/>
    </source>
</evidence>
<protein>
    <submittedName>
        <fullName evidence="3">Uncharacterized protein</fullName>
    </submittedName>
</protein>
<proteinExistence type="predicted"/>
<reference evidence="3 4" key="1">
    <citation type="submission" date="2023-01" db="EMBL/GenBank/DDBJ databases">
        <title>Analysis of 21 Apiospora genomes using comparative genomics revels a genus with tremendous synthesis potential of carbohydrate active enzymes and secondary metabolites.</title>
        <authorList>
            <person name="Sorensen T."/>
        </authorList>
    </citation>
    <scope>NUCLEOTIDE SEQUENCE [LARGE SCALE GENOMIC DNA]</scope>
    <source>
        <strain evidence="3 4">CBS 83171</strain>
    </source>
</reference>
<feature type="compositionally biased region" description="Basic and acidic residues" evidence="2">
    <location>
        <begin position="281"/>
        <end position="290"/>
    </location>
</feature>
<accession>A0ABR1U8Z1</accession>
<evidence type="ECO:0000313" key="3">
    <source>
        <dbReference type="EMBL" id="KAK8054409.1"/>
    </source>
</evidence>